<keyword evidence="13" id="KW-1185">Reference proteome</keyword>
<dbReference type="EMBL" id="CP022521">
    <property type="protein sequence ID" value="ASO22153.1"/>
    <property type="molecule type" value="Genomic_DNA"/>
</dbReference>
<evidence type="ECO:0000256" key="5">
    <source>
        <dbReference type="ARBA" id="ARBA00022777"/>
    </source>
</evidence>
<keyword evidence="6" id="KW-0067">ATP-binding</keyword>
<keyword evidence="5 12" id="KW-0418">Kinase</keyword>
<dbReference type="Gene3D" id="1.10.510.10">
    <property type="entry name" value="Transferase(Phosphotransferase) domain 1"/>
    <property type="match status" value="1"/>
</dbReference>
<dbReference type="Gene3D" id="3.30.200.20">
    <property type="entry name" value="Phosphorylase Kinase, domain 1"/>
    <property type="match status" value="1"/>
</dbReference>
<evidence type="ECO:0000256" key="3">
    <source>
        <dbReference type="ARBA" id="ARBA00022679"/>
    </source>
</evidence>
<dbReference type="CDD" id="cd06577">
    <property type="entry name" value="PASTA_pknB"/>
    <property type="match status" value="4"/>
</dbReference>
<evidence type="ECO:0000256" key="8">
    <source>
        <dbReference type="ARBA" id="ARBA00048679"/>
    </source>
</evidence>
<evidence type="ECO:0000256" key="7">
    <source>
        <dbReference type="ARBA" id="ARBA00047899"/>
    </source>
</evidence>
<dbReference type="KEGG" id="ahg:AHOG_22700"/>
<keyword evidence="3 12" id="KW-0808">Transferase</keyword>
<evidence type="ECO:0000256" key="2">
    <source>
        <dbReference type="ARBA" id="ARBA00022527"/>
    </source>
</evidence>
<dbReference type="InterPro" id="IPR011009">
    <property type="entry name" value="Kinase-like_dom_sf"/>
</dbReference>
<reference evidence="12 13" key="1">
    <citation type="submission" date="2017-07" db="EMBL/GenBank/DDBJ databases">
        <title>Complete genome sequence of Actinoalloteichus hoggarensis DSM 45943, type strain of Actinoalloteichus hoggarensis.</title>
        <authorList>
            <person name="Ruckert C."/>
            <person name="Nouioui I."/>
            <person name="Willmese J."/>
            <person name="van Wezel G."/>
            <person name="Klenk H.-P."/>
            <person name="Kalinowski J."/>
            <person name="Zotchev S.B."/>
        </authorList>
    </citation>
    <scope>NUCLEOTIDE SEQUENCE [LARGE SCALE GENOMIC DNA]</scope>
    <source>
        <strain evidence="12 13">DSM 45943</strain>
    </source>
</reference>
<dbReference type="PANTHER" id="PTHR43289">
    <property type="entry name" value="MITOGEN-ACTIVATED PROTEIN KINASE KINASE KINASE 20-RELATED"/>
    <property type="match status" value="1"/>
</dbReference>
<feature type="domain" description="PASTA" evidence="11">
    <location>
        <begin position="594"/>
        <end position="662"/>
    </location>
</feature>
<evidence type="ECO:0000256" key="4">
    <source>
        <dbReference type="ARBA" id="ARBA00022741"/>
    </source>
</evidence>
<comment type="catalytic activity">
    <reaction evidence="7">
        <text>L-threonyl-[protein] + ATP = O-phospho-L-threonyl-[protein] + ADP + H(+)</text>
        <dbReference type="Rhea" id="RHEA:46608"/>
        <dbReference type="Rhea" id="RHEA-COMP:11060"/>
        <dbReference type="Rhea" id="RHEA-COMP:11605"/>
        <dbReference type="ChEBI" id="CHEBI:15378"/>
        <dbReference type="ChEBI" id="CHEBI:30013"/>
        <dbReference type="ChEBI" id="CHEBI:30616"/>
        <dbReference type="ChEBI" id="CHEBI:61977"/>
        <dbReference type="ChEBI" id="CHEBI:456216"/>
        <dbReference type="EC" id="2.7.11.1"/>
    </reaction>
</comment>
<dbReference type="GO" id="GO:0106310">
    <property type="term" value="F:protein serine kinase activity"/>
    <property type="evidence" value="ECO:0007669"/>
    <property type="project" value="RHEA"/>
</dbReference>
<dbReference type="Pfam" id="PF03793">
    <property type="entry name" value="PASTA"/>
    <property type="match status" value="4"/>
</dbReference>
<dbReference type="PANTHER" id="PTHR43289:SF34">
    <property type="entry name" value="SERINE_THREONINE-PROTEIN KINASE YBDM-RELATED"/>
    <property type="match status" value="1"/>
</dbReference>
<accession>A0A221W8X6</accession>
<dbReference type="FunFam" id="3.30.200.20:FF:000035">
    <property type="entry name" value="Serine/threonine protein kinase Stk1"/>
    <property type="match status" value="1"/>
</dbReference>
<keyword evidence="4" id="KW-0547">Nucleotide-binding</keyword>
<evidence type="ECO:0000313" key="12">
    <source>
        <dbReference type="EMBL" id="ASO22153.1"/>
    </source>
</evidence>
<dbReference type="InterPro" id="IPR008271">
    <property type="entry name" value="Ser/Thr_kinase_AS"/>
</dbReference>
<feature type="domain" description="PASTA" evidence="11">
    <location>
        <begin position="457"/>
        <end position="524"/>
    </location>
</feature>
<dbReference type="SUPFAM" id="SSF56112">
    <property type="entry name" value="Protein kinase-like (PK-like)"/>
    <property type="match status" value="1"/>
</dbReference>
<dbReference type="Pfam" id="PF00069">
    <property type="entry name" value="Pkinase"/>
    <property type="match status" value="1"/>
</dbReference>
<dbReference type="FunFam" id="1.10.510.10:FF:000021">
    <property type="entry name" value="Serine/threonine protein kinase"/>
    <property type="match status" value="1"/>
</dbReference>
<evidence type="ECO:0000256" key="9">
    <source>
        <dbReference type="SAM" id="MobiDB-lite"/>
    </source>
</evidence>
<dbReference type="SMART" id="SM00220">
    <property type="entry name" value="S_TKc"/>
    <property type="match status" value="1"/>
</dbReference>
<dbReference type="Proteomes" id="UP000204221">
    <property type="component" value="Chromosome"/>
</dbReference>
<dbReference type="AlphaFoldDB" id="A0A221W8X6"/>
<dbReference type="Gene3D" id="3.30.10.20">
    <property type="match status" value="4"/>
</dbReference>
<dbReference type="CDD" id="cd14014">
    <property type="entry name" value="STKc_PknB_like"/>
    <property type="match status" value="1"/>
</dbReference>
<feature type="domain" description="PASTA" evidence="11">
    <location>
        <begin position="525"/>
        <end position="593"/>
    </location>
</feature>
<dbReference type="PROSITE" id="PS51178">
    <property type="entry name" value="PASTA"/>
    <property type="match status" value="4"/>
</dbReference>
<dbReference type="GO" id="GO:0045717">
    <property type="term" value="P:negative regulation of fatty acid biosynthetic process"/>
    <property type="evidence" value="ECO:0007669"/>
    <property type="project" value="UniProtKB-ARBA"/>
</dbReference>
<evidence type="ECO:0000313" key="13">
    <source>
        <dbReference type="Proteomes" id="UP000204221"/>
    </source>
</evidence>
<dbReference type="GO" id="GO:0004674">
    <property type="term" value="F:protein serine/threonine kinase activity"/>
    <property type="evidence" value="ECO:0007669"/>
    <property type="project" value="UniProtKB-KW"/>
</dbReference>
<name>A0A221W8X6_9PSEU</name>
<feature type="domain" description="Protein kinase" evidence="10">
    <location>
        <begin position="24"/>
        <end position="285"/>
    </location>
</feature>
<feature type="domain" description="PASTA" evidence="11">
    <location>
        <begin position="663"/>
        <end position="723"/>
    </location>
</feature>
<sequence>MLRTIAGVNRREAHVIGTTLEGRYRIDSVMARGGMSVVYRGVDLRLDRPVAVKVMDQRFSGDASFVRRFELEARSAARLHHPSVVTVHDQGVDRSQAGDQVFLVMELVDGGTLRDLLHERGTLPPDLALSVLEPVLAALESAHRNGIVHRDIKPENILISRDGAVKVADFGLVRALADAKTTSDSVILGTVDYLAPEQVTTGETDARGDVYATGVVLYELLTGVPPFTGDTPFSTAYRHVNDRVPAPGTQITGLPPALDELVLRATRREQDQRPADAGVLLRELRETRAALGLSAVTVPGVAPAAPAPDAGGGRATVGEPDVETAAHGVDGIGRDAGPSADLDAPTIRTVLPPRGGPGGGPGAPAGTPAGAGAGPRATRALSRSELPQPEQESPAPVHAARAGGVGGDRGERGRRGRRGRAGRDGRGGGGGLFALTSKRMIALVVVLVLGLLLWWWNSSQWTSVPSLAGMESERAESALHNADLEVRLDPTPHDEIEAGQVIESVPDEGRRLRRGSEVRLRVSTGRPTVPEIAAGATREEALAQIEEAGLEPVVDEELAEFSTEVEEGAVVRVDPEVGTALPIDGEVTVILSKGPPPVPVPDVAGLSRDDAFNTLREQGFEPVELEAEFSEDLDGGHVIRTDPAAETMIAQPGAQVGVVLSNAVIAPYVTGDTLSEAREAIRRLGLEIEVNQLFGGDNARVLGQFPSSGARLRPGDTITVNTL</sequence>
<evidence type="ECO:0000256" key="1">
    <source>
        <dbReference type="ARBA" id="ARBA00012513"/>
    </source>
</evidence>
<evidence type="ECO:0000259" key="11">
    <source>
        <dbReference type="PROSITE" id="PS51178"/>
    </source>
</evidence>
<dbReference type="InterPro" id="IPR005543">
    <property type="entry name" value="PASTA_dom"/>
</dbReference>
<gene>
    <name evidence="12" type="primary">pknL2</name>
    <name evidence="12" type="ORF">AHOG_22700</name>
</gene>
<proteinExistence type="predicted"/>
<dbReference type="PROSITE" id="PS00108">
    <property type="entry name" value="PROTEIN_KINASE_ST"/>
    <property type="match status" value="1"/>
</dbReference>
<dbReference type="InterPro" id="IPR000719">
    <property type="entry name" value="Prot_kinase_dom"/>
</dbReference>
<dbReference type="EC" id="2.7.11.1" evidence="1"/>
<evidence type="ECO:0000256" key="6">
    <source>
        <dbReference type="ARBA" id="ARBA00022840"/>
    </source>
</evidence>
<dbReference type="GO" id="GO:0005524">
    <property type="term" value="F:ATP binding"/>
    <property type="evidence" value="ECO:0007669"/>
    <property type="project" value="UniProtKB-KW"/>
</dbReference>
<dbReference type="SMART" id="SM00740">
    <property type="entry name" value="PASTA"/>
    <property type="match status" value="4"/>
</dbReference>
<dbReference type="PROSITE" id="PS50011">
    <property type="entry name" value="PROTEIN_KINASE_DOM"/>
    <property type="match status" value="1"/>
</dbReference>
<evidence type="ECO:0000259" key="10">
    <source>
        <dbReference type="PROSITE" id="PS50011"/>
    </source>
</evidence>
<feature type="compositionally biased region" description="Gly residues" evidence="9">
    <location>
        <begin position="356"/>
        <end position="373"/>
    </location>
</feature>
<keyword evidence="2" id="KW-0723">Serine/threonine-protein kinase</keyword>
<comment type="catalytic activity">
    <reaction evidence="8">
        <text>L-seryl-[protein] + ATP = O-phospho-L-seryl-[protein] + ADP + H(+)</text>
        <dbReference type="Rhea" id="RHEA:17989"/>
        <dbReference type="Rhea" id="RHEA-COMP:9863"/>
        <dbReference type="Rhea" id="RHEA-COMP:11604"/>
        <dbReference type="ChEBI" id="CHEBI:15378"/>
        <dbReference type="ChEBI" id="CHEBI:29999"/>
        <dbReference type="ChEBI" id="CHEBI:30616"/>
        <dbReference type="ChEBI" id="CHEBI:83421"/>
        <dbReference type="ChEBI" id="CHEBI:456216"/>
        <dbReference type="EC" id="2.7.11.1"/>
    </reaction>
</comment>
<protein>
    <recommendedName>
        <fullName evidence="1">non-specific serine/threonine protein kinase</fullName>
        <ecNumber evidence="1">2.7.11.1</ecNumber>
    </recommendedName>
</protein>
<organism evidence="12 13">
    <name type="scientific">Actinoalloteichus hoggarensis</name>
    <dbReference type="NCBI Taxonomy" id="1470176"/>
    <lineage>
        <taxon>Bacteria</taxon>
        <taxon>Bacillati</taxon>
        <taxon>Actinomycetota</taxon>
        <taxon>Actinomycetes</taxon>
        <taxon>Pseudonocardiales</taxon>
        <taxon>Pseudonocardiaceae</taxon>
        <taxon>Actinoalloteichus</taxon>
    </lineage>
</organism>
<feature type="region of interest" description="Disordered" evidence="9">
    <location>
        <begin position="330"/>
        <end position="431"/>
    </location>
</feature>